<feature type="transmembrane region" description="Helical" evidence="2">
    <location>
        <begin position="508"/>
        <end position="529"/>
    </location>
</feature>
<feature type="transmembrane region" description="Helical" evidence="2">
    <location>
        <begin position="729"/>
        <end position="755"/>
    </location>
</feature>
<dbReference type="Gene3D" id="3.40.50.1000">
    <property type="entry name" value="HAD superfamily/HAD-like"/>
    <property type="match status" value="1"/>
</dbReference>
<keyword evidence="2" id="KW-0812">Transmembrane</keyword>
<keyword evidence="2" id="KW-1133">Transmembrane helix</keyword>
<feature type="compositionally biased region" description="Basic and acidic residues" evidence="1">
    <location>
        <begin position="353"/>
        <end position="367"/>
    </location>
</feature>
<keyword evidence="2" id="KW-0472">Membrane</keyword>
<feature type="transmembrane region" description="Helical" evidence="2">
    <location>
        <begin position="549"/>
        <end position="567"/>
    </location>
</feature>
<feature type="transmembrane region" description="Helical" evidence="2">
    <location>
        <begin position="1012"/>
        <end position="1031"/>
    </location>
</feature>
<dbReference type="AlphaFoldDB" id="A0A948WUP6"/>
<feature type="region of interest" description="Disordered" evidence="1">
    <location>
        <begin position="199"/>
        <end position="221"/>
    </location>
</feature>
<feature type="compositionally biased region" description="Polar residues" evidence="1">
    <location>
        <begin position="43"/>
        <end position="65"/>
    </location>
</feature>
<gene>
    <name evidence="3" type="ORF">H9882_05670</name>
</gene>
<dbReference type="SUPFAM" id="SSF81660">
    <property type="entry name" value="Metal cation-transporting ATPase, ATP-binding domain N"/>
    <property type="match status" value="1"/>
</dbReference>
<evidence type="ECO:0000256" key="2">
    <source>
        <dbReference type="SAM" id="Phobius"/>
    </source>
</evidence>
<evidence type="ECO:0000256" key="1">
    <source>
        <dbReference type="SAM" id="MobiDB-lite"/>
    </source>
</evidence>
<feature type="region of interest" description="Disordered" evidence="1">
    <location>
        <begin position="1"/>
        <end position="119"/>
    </location>
</feature>
<dbReference type="Proteomes" id="UP000713596">
    <property type="component" value="Unassembled WGS sequence"/>
</dbReference>
<dbReference type="InterPro" id="IPR023299">
    <property type="entry name" value="ATPase_P-typ_cyto_dom_N"/>
</dbReference>
<reference evidence="3" key="1">
    <citation type="journal article" date="2021" name="PeerJ">
        <title>Extensive microbial diversity within the chicken gut microbiome revealed by metagenomics and culture.</title>
        <authorList>
            <person name="Gilroy R."/>
            <person name="Ravi A."/>
            <person name="Getino M."/>
            <person name="Pursley I."/>
            <person name="Horton D.L."/>
            <person name="Alikhan N.F."/>
            <person name="Baker D."/>
            <person name="Gharbi K."/>
            <person name="Hall N."/>
            <person name="Watson M."/>
            <person name="Adriaenssens E.M."/>
            <person name="Foster-Nyarko E."/>
            <person name="Jarju S."/>
            <person name="Secka A."/>
            <person name="Antonio M."/>
            <person name="Oren A."/>
            <person name="Chaudhuri R.R."/>
            <person name="La Ragione R."/>
            <person name="Hildebrand F."/>
            <person name="Pallen M.J."/>
        </authorList>
    </citation>
    <scope>NUCLEOTIDE SEQUENCE</scope>
    <source>
        <strain evidence="3">B5_2728</strain>
    </source>
</reference>
<dbReference type="EMBL" id="JAHLFP010000046">
    <property type="protein sequence ID" value="MBU3806363.1"/>
    <property type="molecule type" value="Genomic_DNA"/>
</dbReference>
<evidence type="ECO:0000313" key="3">
    <source>
        <dbReference type="EMBL" id="MBU3806363.1"/>
    </source>
</evidence>
<dbReference type="InterPro" id="IPR023214">
    <property type="entry name" value="HAD_sf"/>
</dbReference>
<organism evidence="3 4">
    <name type="scientific">Candidatus Allofournierella pullistercoris</name>
    <dbReference type="NCBI Taxonomy" id="2838597"/>
    <lineage>
        <taxon>Bacteria</taxon>
        <taxon>Bacillati</taxon>
        <taxon>Bacillota</taxon>
        <taxon>Clostridia</taxon>
        <taxon>Eubacteriales</taxon>
        <taxon>Oscillospiraceae</taxon>
        <taxon>Allofournierella</taxon>
    </lineage>
</organism>
<feature type="transmembrane region" description="Helical" evidence="2">
    <location>
        <begin position="706"/>
        <end position="723"/>
    </location>
</feature>
<sequence>MSNELFFGRQEEDSTDLNTSRDKEPSVDEILADLGLGKRGQETAPSFSASKPEQTEQESSPNTAPENGEENKNGPARSTMSFWDAPEQPESPNPRSGHTKNEPSVEDTQSIQAPRLSETIQMDKDFQKFFSESIAVIPDLKEDDEEHPGFFARFVRKRKHTSASTEEIDTLDEGLYGQKEYPDKAYATREIALVYQDTEELPPVPSEPVAPPVKEQAPGKKAKKAGLFSFLKKKKRDTDAVQEMAPVEEESFLHSEQQTEPFDLAVQSAEPAPKATSEMEEPTGTILLHLQQKANPAEQTGAEVDEPTGTILLNLEQVPAPEQKAPSFHDDVEQKSVDVPSGKQEQDTQPIPEKTDRQTTKTLDLERLGLAGISKQDTKPVELPGKTTENIPVQDTKTLDLAQDTAPVAETDVNQGDTKALDLQAQQTEAEGQPVDSEPEFQEEAVQRPSLKESLFAWWENLRQRLPQMVGSVEPSEEAPTEKASKDWEYTQLSDAPQVEQHLRRTGLWLLVRTVITSGAMVLLLYLGLTMGEAPLPPITAVDPSIAPSAFLTVNLLLLALVGGLNWKVLHRGFCGLKGESSRDTLPALAWAGAVLQVVVALSNALEFDALKATLFAAPAALILAFSAAGSWLMNRITWNNFQSLNTGEEQVASFILQDEQTVQTLAQASGEEQPVILANRPTGLMEGFVRRSMSRPASEGIQQKLSWLMGAAALVAGLVAWIGTGELFAAVTVLAAALCMGAPLASTLVAALPLHLLQSNASQLGAVVPGWESVEQAGRSNLVVVGAKDLFPARSVRLHGIKTFEKQRIDLAILYAASILVVACDTLRDVFLNIIQGETKILFPVENLENEPGLGFTAWVDGRRMILGNRKMMEKQGVDLPSLDYENRYTKGEKQAMYLAVSGHLFGMFLVSYHPSEQAAQMLELLEQQGVSVLLKSDDFLLTTQLVAQIYQKPEGFVQVLNSRQRHRLEPELEYQSVSEGCICHKGTMRSFVGGLLAADAAAGADKLSTAVLVAGVLVSAVLTLLLAFTSGAAVLALPVLLLYQAAWGVLTLTAPLLRRYS</sequence>
<protein>
    <submittedName>
        <fullName evidence="3">Uncharacterized protein</fullName>
    </submittedName>
</protein>
<dbReference type="Gene3D" id="3.40.1110.10">
    <property type="entry name" value="Calcium-transporting ATPase, cytoplasmic domain N"/>
    <property type="match status" value="1"/>
</dbReference>
<proteinExistence type="predicted"/>
<comment type="caution">
    <text evidence="3">The sequence shown here is derived from an EMBL/GenBank/DDBJ whole genome shotgun (WGS) entry which is preliminary data.</text>
</comment>
<feature type="region of interest" description="Disordered" evidence="1">
    <location>
        <begin position="292"/>
        <end position="390"/>
    </location>
</feature>
<evidence type="ECO:0000313" key="4">
    <source>
        <dbReference type="Proteomes" id="UP000713596"/>
    </source>
</evidence>
<feature type="transmembrane region" description="Helical" evidence="2">
    <location>
        <begin position="588"/>
        <end position="606"/>
    </location>
</feature>
<feature type="compositionally biased region" description="Basic and acidic residues" evidence="1">
    <location>
        <begin position="327"/>
        <end position="336"/>
    </location>
</feature>
<accession>A0A948WUP6</accession>
<reference evidence="3" key="2">
    <citation type="submission" date="2021-04" db="EMBL/GenBank/DDBJ databases">
        <authorList>
            <person name="Gilroy R."/>
        </authorList>
    </citation>
    <scope>NUCLEOTIDE SEQUENCE</scope>
    <source>
        <strain evidence="3">B5_2728</strain>
    </source>
</reference>
<name>A0A948WUP6_9FIRM</name>
<feature type="transmembrane region" description="Helical" evidence="2">
    <location>
        <begin position="1037"/>
        <end position="1059"/>
    </location>
</feature>
<feature type="compositionally biased region" description="Pro residues" evidence="1">
    <location>
        <begin position="202"/>
        <end position="211"/>
    </location>
</feature>
<dbReference type="GO" id="GO:0000166">
    <property type="term" value="F:nucleotide binding"/>
    <property type="evidence" value="ECO:0007669"/>
    <property type="project" value="InterPro"/>
</dbReference>
<feature type="transmembrane region" description="Helical" evidence="2">
    <location>
        <begin position="612"/>
        <end position="634"/>
    </location>
</feature>